<dbReference type="Proteomes" id="UP001369815">
    <property type="component" value="Unassembled WGS sequence"/>
</dbReference>
<organism evidence="4 5">
    <name type="scientific">Daldinia eschscholtzii</name>
    <dbReference type="NCBI Taxonomy" id="292717"/>
    <lineage>
        <taxon>Eukaryota</taxon>
        <taxon>Fungi</taxon>
        <taxon>Dikarya</taxon>
        <taxon>Ascomycota</taxon>
        <taxon>Pezizomycotina</taxon>
        <taxon>Sordariomycetes</taxon>
        <taxon>Xylariomycetidae</taxon>
        <taxon>Xylariales</taxon>
        <taxon>Hypoxylaceae</taxon>
        <taxon>Daldinia</taxon>
    </lineage>
</organism>
<evidence type="ECO:0000313" key="5">
    <source>
        <dbReference type="Proteomes" id="UP001369815"/>
    </source>
</evidence>
<dbReference type="SUPFAM" id="SSF53474">
    <property type="entry name" value="alpha/beta-Hydrolases"/>
    <property type="match status" value="2"/>
</dbReference>
<dbReference type="AlphaFoldDB" id="A0AAX6MZX3"/>
<dbReference type="Pfam" id="PF00135">
    <property type="entry name" value="COesterase"/>
    <property type="match status" value="1"/>
</dbReference>
<protein>
    <recommendedName>
        <fullName evidence="3">Carboxylesterase type B domain-containing protein</fullName>
    </recommendedName>
</protein>
<dbReference type="InterPro" id="IPR050309">
    <property type="entry name" value="Type-B_Carboxylest/Lipase"/>
</dbReference>
<dbReference type="EMBL" id="JBANMG010000001">
    <property type="protein sequence ID" value="KAK6958210.1"/>
    <property type="molecule type" value="Genomic_DNA"/>
</dbReference>
<proteinExistence type="inferred from homology"/>
<dbReference type="GO" id="GO:0016787">
    <property type="term" value="F:hydrolase activity"/>
    <property type="evidence" value="ECO:0007669"/>
    <property type="project" value="UniProtKB-KW"/>
</dbReference>
<comment type="caution">
    <text evidence="4">The sequence shown here is derived from an EMBL/GenBank/DDBJ whole genome shotgun (WGS) entry which is preliminary data.</text>
</comment>
<dbReference type="PROSITE" id="PS00122">
    <property type="entry name" value="CARBOXYLESTERASE_B_1"/>
    <property type="match status" value="1"/>
</dbReference>
<feature type="domain" description="Carboxylesterase type B" evidence="3">
    <location>
        <begin position="504"/>
        <end position="1019"/>
    </location>
</feature>
<sequence length="1055" mass="116326">MAAPGNKFFIQEKLTQTAPHHESFKALWETKWKQPCEMGVYPFMFGAIQDFQPVVDDIIAKGLKRPYDWDEYAQCFFPKAEELVARAEAAKNEGDLAKASELYLRGSALYRIARFPAPRSEKQRYAWTKGKEAAIKGLEISRHPMVEVRIPHVHAANGDGPVLPAYYHRPAGLSKSQPCPLIIIFTGLDGYRTELAVWKYGWAELGCATLVVEIPGTGDNPGAPADPTSPDRVWSSLFDWIAQQDDIDQSRIVNWGFSTGGYYSIRVAHTHADKLKGVVALGGGAHHMFDPEWLDAVDDLEYPFDLAHTLSHKFGYAGQDFAKFKKEARDKFSLLTTGILDKPCTRLLLVNGTEDEIFPIDDYYLCLQHGGPKEARIYQYKLDPMCQKGDQRGVVGLDAGLQADLRKKKTVFPACLACSSRSHFDISRNYDLPEKVYYAYADNKVLEIQQWPKIIPSCLSPPTLDLAVLRATGTVTLAMAVSGIVLGLLASAFGSTAAGLARADPVVTVRNGSYEGLYLPGFEQDVFLGVPYAQDTGGPNRFRVPQSLNETWSGTRTAKAYGNACPDYHLSAEELHGMSENCLSINIVRPAEVRSSSSSSNGHGNDSAPLLPVMLWIHGGAYQYGGSGQSAYNLTYLVQKSVEIGSPVIGASINYRKGGWGNLYSVEIQGSGNTNLALRDMRKALAWIQENIEAFGGDASSVTIWGQSAGSFAVGQLLLSYGGRADGLFHRSIQESGSATTAWCNGSDWYQPIYDNIVRQANCDSVPDTLECLRTIDYETLYPLLNSSSVPGPGFYPTVDGDVLPNYPSELLSAGRFAHVPHMYGTVSDDGTDNAPFGINTDEDLRNYLLHRTGFNFPASAVDHILELYPDDPTQGVPVDTGSERFADNGWQYKRVAAIVGDVFYHGPRRFDVQNYAPFSPTYAYRFNTRPWVSAPPNTTVIGNSSNGGGGLAPAYKGVEHFSEVPFVFANPTTLGPWPEYHKLSDQVSSQWIRFAHTGDPNGPGLPHWPRYDECADGFNLVLQTETQGGTYVEEDTYRLAGREYLTHWARRRHV</sequence>
<evidence type="ECO:0000256" key="2">
    <source>
        <dbReference type="ARBA" id="ARBA00022801"/>
    </source>
</evidence>
<evidence type="ECO:0000259" key="3">
    <source>
        <dbReference type="Pfam" id="PF00135"/>
    </source>
</evidence>
<evidence type="ECO:0000313" key="4">
    <source>
        <dbReference type="EMBL" id="KAK6958210.1"/>
    </source>
</evidence>
<accession>A0AAX6MZX3</accession>
<keyword evidence="5" id="KW-1185">Reference proteome</keyword>
<gene>
    <name evidence="4" type="ORF">Daesc_001005</name>
</gene>
<dbReference type="InterPro" id="IPR019826">
    <property type="entry name" value="Carboxylesterase_B_AS"/>
</dbReference>
<name>A0AAX6MZX3_9PEZI</name>
<dbReference type="Gene3D" id="3.40.50.1820">
    <property type="entry name" value="alpha/beta hydrolase"/>
    <property type="match status" value="2"/>
</dbReference>
<dbReference type="InterPro" id="IPR010520">
    <property type="entry name" value="FrsA-like"/>
</dbReference>
<dbReference type="Pfam" id="PF06500">
    <property type="entry name" value="FrsA-like"/>
    <property type="match status" value="1"/>
</dbReference>
<dbReference type="PANTHER" id="PTHR11559">
    <property type="entry name" value="CARBOXYLESTERASE"/>
    <property type="match status" value="1"/>
</dbReference>
<dbReference type="InterPro" id="IPR029058">
    <property type="entry name" value="AB_hydrolase_fold"/>
</dbReference>
<dbReference type="InterPro" id="IPR002018">
    <property type="entry name" value="CarbesteraseB"/>
</dbReference>
<keyword evidence="2" id="KW-0378">Hydrolase</keyword>
<reference evidence="4 5" key="1">
    <citation type="journal article" date="2024" name="Front Chem Biol">
        <title>Unveiling the potential of Daldinia eschscholtzii MFLUCC 19-0629 through bioactivity and bioinformatics studies for enhanced sustainable agriculture production.</title>
        <authorList>
            <person name="Brooks S."/>
            <person name="Weaver J.A."/>
            <person name="Klomchit A."/>
            <person name="Alharthi S.A."/>
            <person name="Onlamun T."/>
            <person name="Nurani R."/>
            <person name="Vong T.K."/>
            <person name="Alberti F."/>
            <person name="Greco C."/>
        </authorList>
    </citation>
    <scope>NUCLEOTIDE SEQUENCE [LARGE SCALE GENOMIC DNA]</scope>
    <source>
        <strain evidence="4">MFLUCC 19-0629</strain>
    </source>
</reference>
<evidence type="ECO:0000256" key="1">
    <source>
        <dbReference type="ARBA" id="ARBA00005964"/>
    </source>
</evidence>
<comment type="similarity">
    <text evidence="1">Belongs to the type-B carboxylesterase/lipase family.</text>
</comment>